<feature type="domain" description="Glycosyltransferase 61 catalytic" evidence="1">
    <location>
        <begin position="162"/>
        <end position="333"/>
    </location>
</feature>
<dbReference type="GO" id="GO:0016757">
    <property type="term" value="F:glycosyltransferase activity"/>
    <property type="evidence" value="ECO:0007669"/>
    <property type="project" value="InterPro"/>
</dbReference>
<keyword evidence="3" id="KW-1185">Reference proteome</keyword>
<accession>A0A5M6HJB9</accession>
<evidence type="ECO:0000313" key="2">
    <source>
        <dbReference type="EMBL" id="KAA5595962.1"/>
    </source>
</evidence>
<dbReference type="AlphaFoldDB" id="A0A5M6HJB9"/>
<protein>
    <submittedName>
        <fullName evidence="2">Glycosyltransferase family 61 protein</fullName>
    </submittedName>
</protein>
<keyword evidence="2" id="KW-0808">Transferase</keyword>
<dbReference type="OrthoDB" id="7169123at2"/>
<proteinExistence type="predicted"/>
<sequence>MSGEEYYKLVDPLTFPLLKFGDMFSDESWGIWIEPPQKQRKYLRRSPEFHDDPDKCKVFENLDSVIVTYPPVGIIKANDVLLSGFRSYVANNLVFNDELDWHDGKFEQQLFRFASPDEHRNERSGLRPVDGRNALHFDPASRKVVEIAEPVIPLCSDEPENYGSFIFRVLPKIASIQQLPTTYKVLVGAKHDSMKALLGIFGISKDRIILHDDRVIYKLRRALIPTNRNPHAFLDEATVGIFSRVRAKFTTTGGRRIFISRKSLSSTAAGYRALVNADALGEALERLGFETVFPERLSAEEQIEVFANASIVVGQSGAAMFNVAFSHPGTIVVDIESEGHWIHAHLCLFSSLGLRTVIFEGMAIKREDRDIHLPLAVNVDAVVSRVQSLVLLEQVSAGVNL</sequence>
<dbReference type="RefSeq" id="WP_150098807.1">
    <property type="nucleotide sequence ID" value="NZ_VWPL01000047.1"/>
</dbReference>
<dbReference type="EMBL" id="VWPL01000047">
    <property type="protein sequence ID" value="KAA5595962.1"/>
    <property type="molecule type" value="Genomic_DNA"/>
</dbReference>
<dbReference type="Pfam" id="PF04577">
    <property type="entry name" value="Glyco_transf_61"/>
    <property type="match status" value="1"/>
</dbReference>
<dbReference type="Proteomes" id="UP000323886">
    <property type="component" value="Unassembled WGS sequence"/>
</dbReference>
<name>A0A5M6HJB9_9HYPH</name>
<reference evidence="2 3" key="1">
    <citation type="submission" date="2019-09" db="EMBL/GenBank/DDBJ databases">
        <title>Draft Whole-Genome sequence of Blastochloris sulfoviridis DSM 729.</title>
        <authorList>
            <person name="Meyer T.E."/>
            <person name="Kyndt J.A."/>
        </authorList>
    </citation>
    <scope>NUCLEOTIDE SEQUENCE [LARGE SCALE GENOMIC DNA]</scope>
    <source>
        <strain evidence="2 3">DSM 729</strain>
    </source>
</reference>
<evidence type="ECO:0000259" key="1">
    <source>
        <dbReference type="Pfam" id="PF04577"/>
    </source>
</evidence>
<gene>
    <name evidence="2" type="ORF">F1193_16015</name>
</gene>
<comment type="caution">
    <text evidence="2">The sequence shown here is derived from an EMBL/GenBank/DDBJ whole genome shotgun (WGS) entry which is preliminary data.</text>
</comment>
<evidence type="ECO:0000313" key="3">
    <source>
        <dbReference type="Proteomes" id="UP000323886"/>
    </source>
</evidence>
<organism evidence="2 3">
    <name type="scientific">Blastochloris sulfoviridis</name>
    <dbReference type="NCBI Taxonomy" id="50712"/>
    <lineage>
        <taxon>Bacteria</taxon>
        <taxon>Pseudomonadati</taxon>
        <taxon>Pseudomonadota</taxon>
        <taxon>Alphaproteobacteria</taxon>
        <taxon>Hyphomicrobiales</taxon>
        <taxon>Blastochloridaceae</taxon>
        <taxon>Blastochloris</taxon>
    </lineage>
</organism>
<dbReference type="InterPro" id="IPR049625">
    <property type="entry name" value="Glyco_transf_61_cat"/>
</dbReference>